<sequence>MLKHAIAGAILSASMMAATPLAAKNITADVEQIAQLLQSEGYQAKLQGEGEDRHIKTGMAGYNFLILPFDCDGKGENCKSVQFYAAFTAENKPTLEEMNTYAAENRFGRIYLDSDRDPVIEMDIDLEAGGMSPALFMDNLAYWEAVMVSFADFSFSKDED</sequence>
<organism evidence="2 3">
    <name type="scientific">Qipengyuania polymorpha</name>
    <dbReference type="NCBI Taxonomy" id="2867234"/>
    <lineage>
        <taxon>Bacteria</taxon>
        <taxon>Pseudomonadati</taxon>
        <taxon>Pseudomonadota</taxon>
        <taxon>Alphaproteobacteria</taxon>
        <taxon>Sphingomonadales</taxon>
        <taxon>Erythrobacteraceae</taxon>
        <taxon>Qipengyuania</taxon>
    </lineage>
</organism>
<keyword evidence="3" id="KW-1185">Reference proteome</keyword>
<evidence type="ECO:0000256" key="1">
    <source>
        <dbReference type="SAM" id="SignalP"/>
    </source>
</evidence>
<dbReference type="InterPro" id="IPR019660">
    <property type="entry name" value="Put_sensory_transdc_reg_YbjN"/>
</dbReference>
<evidence type="ECO:0000313" key="3">
    <source>
        <dbReference type="Proteomes" id="UP000783253"/>
    </source>
</evidence>
<feature type="chain" id="PRO_5045522181" evidence="1">
    <location>
        <begin position="24"/>
        <end position="160"/>
    </location>
</feature>
<dbReference type="Proteomes" id="UP000783253">
    <property type="component" value="Unassembled WGS sequence"/>
</dbReference>
<protein>
    <submittedName>
        <fullName evidence="2">YbjN domain-containing protein</fullName>
    </submittedName>
</protein>
<proteinExistence type="predicted"/>
<feature type="signal peptide" evidence="1">
    <location>
        <begin position="1"/>
        <end position="23"/>
    </location>
</feature>
<dbReference type="CDD" id="cd17511">
    <property type="entry name" value="YbjN_AmyR-like"/>
    <property type="match status" value="1"/>
</dbReference>
<comment type="caution">
    <text evidence="2">The sequence shown here is derived from an EMBL/GenBank/DDBJ whole genome shotgun (WGS) entry which is preliminary data.</text>
</comment>
<dbReference type="Pfam" id="PF10722">
    <property type="entry name" value="YbjN"/>
    <property type="match status" value="1"/>
</dbReference>
<gene>
    <name evidence="2" type="ORF">K3152_04295</name>
</gene>
<keyword evidence="1" id="KW-0732">Signal</keyword>
<dbReference type="RefSeq" id="WP_221572764.1">
    <property type="nucleotide sequence ID" value="NZ_JAIGNK010000001.1"/>
</dbReference>
<dbReference type="EMBL" id="JAIGNK010000001">
    <property type="protein sequence ID" value="MBX7457459.1"/>
    <property type="molecule type" value="Genomic_DNA"/>
</dbReference>
<accession>A0ABS7IVG5</accession>
<evidence type="ECO:0000313" key="2">
    <source>
        <dbReference type="EMBL" id="MBX7457459.1"/>
    </source>
</evidence>
<reference evidence="2 3" key="1">
    <citation type="submission" date="2021-08" db="EMBL/GenBank/DDBJ databases">
        <title>Comparative Genomics Analysis of the Genus Qipengyuania Reveals Extensive Genetic Diversity and Metabolic Versatility, Including the Description of Fifteen Novel Species.</title>
        <authorList>
            <person name="Liu Y."/>
        </authorList>
    </citation>
    <scope>NUCLEOTIDE SEQUENCE [LARGE SCALE GENOMIC DNA]</scope>
    <source>
        <strain evidence="2 3">1NDH17</strain>
    </source>
</reference>
<name>A0ABS7IVG5_9SPHN</name>